<dbReference type="InterPro" id="IPR003594">
    <property type="entry name" value="HATPase_dom"/>
</dbReference>
<organism evidence="6 7">
    <name type="scientific">Luteococcus peritonei</name>
    <dbReference type="NCBI Taxonomy" id="88874"/>
    <lineage>
        <taxon>Bacteria</taxon>
        <taxon>Bacillati</taxon>
        <taxon>Actinomycetota</taxon>
        <taxon>Actinomycetes</taxon>
        <taxon>Propionibacteriales</taxon>
        <taxon>Propionibacteriaceae</taxon>
        <taxon>Luteococcus</taxon>
    </lineage>
</organism>
<dbReference type="InterPro" id="IPR005467">
    <property type="entry name" value="His_kinase_dom"/>
</dbReference>
<proteinExistence type="predicted"/>
<dbReference type="SUPFAM" id="SSF55874">
    <property type="entry name" value="ATPase domain of HSP90 chaperone/DNA topoisomerase II/histidine kinase"/>
    <property type="match status" value="1"/>
</dbReference>
<feature type="transmembrane region" description="Helical" evidence="4">
    <location>
        <begin position="134"/>
        <end position="153"/>
    </location>
</feature>
<feature type="transmembrane region" description="Helical" evidence="4">
    <location>
        <begin position="71"/>
        <end position="104"/>
    </location>
</feature>
<dbReference type="Proteomes" id="UP001597326">
    <property type="component" value="Unassembled WGS sequence"/>
</dbReference>
<accession>A0ABW4RYQ4</accession>
<dbReference type="Pfam" id="PF02518">
    <property type="entry name" value="HATPase_c"/>
    <property type="match status" value="1"/>
</dbReference>
<keyword evidence="4" id="KW-0472">Membrane</keyword>
<dbReference type="Pfam" id="PF07730">
    <property type="entry name" value="HisKA_3"/>
    <property type="match status" value="1"/>
</dbReference>
<dbReference type="PANTHER" id="PTHR24421:SF62">
    <property type="entry name" value="SENSORY TRANSDUCTION HISTIDINE KINASE"/>
    <property type="match status" value="1"/>
</dbReference>
<keyword evidence="4" id="KW-1133">Transmembrane helix</keyword>
<feature type="transmembrane region" description="Helical" evidence="4">
    <location>
        <begin position="12"/>
        <end position="34"/>
    </location>
</feature>
<dbReference type="EMBL" id="JBHUFZ010000033">
    <property type="protein sequence ID" value="MFD1891446.1"/>
    <property type="molecule type" value="Genomic_DNA"/>
</dbReference>
<evidence type="ECO:0000313" key="7">
    <source>
        <dbReference type="Proteomes" id="UP001597326"/>
    </source>
</evidence>
<evidence type="ECO:0000256" key="1">
    <source>
        <dbReference type="ARBA" id="ARBA00022679"/>
    </source>
</evidence>
<dbReference type="InterPro" id="IPR050482">
    <property type="entry name" value="Sensor_HK_TwoCompSys"/>
</dbReference>
<dbReference type="PIRSF" id="PIRSF037434">
    <property type="entry name" value="STHK_ChrS"/>
    <property type="match status" value="1"/>
</dbReference>
<dbReference type="PROSITE" id="PS50109">
    <property type="entry name" value="HIS_KIN"/>
    <property type="match status" value="1"/>
</dbReference>
<feature type="transmembrane region" description="Helical" evidence="4">
    <location>
        <begin position="40"/>
        <end position="59"/>
    </location>
</feature>
<comment type="caution">
    <text evidence="6">The sequence shown here is derived from an EMBL/GenBank/DDBJ whole genome shotgun (WGS) entry which is preliminary data.</text>
</comment>
<keyword evidence="4" id="KW-0812">Transmembrane</keyword>
<dbReference type="CDD" id="cd16917">
    <property type="entry name" value="HATPase_UhpB-NarQ-NarX-like"/>
    <property type="match status" value="1"/>
</dbReference>
<sequence>MDATGQARRLGTMLRHSMHLVLGVLWLVGCWRSLHQPWALLLAACWLAAYVAGLVWQARHRGRSRRAGRSWVACLVGLWLLLCLCSPVWAWLGFPLFFLVLFILPRPADAVVLAAMTGWMVVSPLLLGQRPTVGGVLGPVLAAGAAVLSWLVFRQLREDVAEQRRLAHQVAEGQQELLRAAEAAARTQERDRLARDLHDTLAQGLNSIVVLSRSAAARHPQAAGELELIESSARENLAQARQLVRRMTEPAADLEAELGRLVADTARREQALGSGLQLELRTDGTARPLPGAAQEALLMATRTLLANVVQHADARRCVVSLGWHEQEVTLDVVDDGTGFEPGQVGQGSYGLTGLQARLDALGGQLQLDSTPGQGTSVGLRVALGGGRP</sequence>
<keyword evidence="7" id="KW-1185">Reference proteome</keyword>
<dbReference type="RefSeq" id="WP_343875845.1">
    <property type="nucleotide sequence ID" value="NZ_BAAAIX010000034.1"/>
</dbReference>
<name>A0ABW4RYQ4_9ACTN</name>
<keyword evidence="2 6" id="KW-0418">Kinase</keyword>
<evidence type="ECO:0000259" key="5">
    <source>
        <dbReference type="PROSITE" id="PS50109"/>
    </source>
</evidence>
<evidence type="ECO:0000256" key="3">
    <source>
        <dbReference type="ARBA" id="ARBA00023012"/>
    </source>
</evidence>
<evidence type="ECO:0000256" key="4">
    <source>
        <dbReference type="SAM" id="Phobius"/>
    </source>
</evidence>
<evidence type="ECO:0000313" key="6">
    <source>
        <dbReference type="EMBL" id="MFD1891446.1"/>
    </source>
</evidence>
<dbReference type="InterPro" id="IPR036890">
    <property type="entry name" value="HATPase_C_sf"/>
</dbReference>
<keyword evidence="3" id="KW-0902">Two-component regulatory system</keyword>
<feature type="transmembrane region" description="Helical" evidence="4">
    <location>
        <begin position="110"/>
        <end position="127"/>
    </location>
</feature>
<keyword evidence="1" id="KW-0808">Transferase</keyword>
<dbReference type="PANTHER" id="PTHR24421">
    <property type="entry name" value="NITRATE/NITRITE SENSOR PROTEIN NARX-RELATED"/>
    <property type="match status" value="1"/>
</dbReference>
<reference evidence="7" key="1">
    <citation type="journal article" date="2019" name="Int. J. Syst. Evol. Microbiol.">
        <title>The Global Catalogue of Microorganisms (GCM) 10K type strain sequencing project: providing services to taxonomists for standard genome sequencing and annotation.</title>
        <authorList>
            <consortium name="The Broad Institute Genomics Platform"/>
            <consortium name="The Broad Institute Genome Sequencing Center for Infectious Disease"/>
            <person name="Wu L."/>
            <person name="Ma J."/>
        </authorList>
    </citation>
    <scope>NUCLEOTIDE SEQUENCE [LARGE SCALE GENOMIC DNA]</scope>
    <source>
        <strain evidence="7">CAIM 431</strain>
    </source>
</reference>
<dbReference type="Gene3D" id="3.30.565.10">
    <property type="entry name" value="Histidine kinase-like ATPase, C-terminal domain"/>
    <property type="match status" value="1"/>
</dbReference>
<feature type="domain" description="Histidine kinase" evidence="5">
    <location>
        <begin position="192"/>
        <end position="385"/>
    </location>
</feature>
<evidence type="ECO:0000256" key="2">
    <source>
        <dbReference type="ARBA" id="ARBA00022777"/>
    </source>
</evidence>
<dbReference type="Gene3D" id="1.20.5.1930">
    <property type="match status" value="1"/>
</dbReference>
<gene>
    <name evidence="6" type="ORF">ACFSCS_14830</name>
</gene>
<dbReference type="GO" id="GO:0016301">
    <property type="term" value="F:kinase activity"/>
    <property type="evidence" value="ECO:0007669"/>
    <property type="project" value="UniProtKB-KW"/>
</dbReference>
<protein>
    <submittedName>
        <fullName evidence="6">Sensor histidine kinase</fullName>
    </submittedName>
</protein>
<dbReference type="InterPro" id="IPR017205">
    <property type="entry name" value="Sig_transdc_His_kinase_ChrS"/>
</dbReference>
<dbReference type="InterPro" id="IPR011712">
    <property type="entry name" value="Sig_transdc_His_kin_sub3_dim/P"/>
</dbReference>